<dbReference type="PANTHER" id="PTHR13593:SF113">
    <property type="entry name" value="SI:DKEY-266F7.9"/>
    <property type="match status" value="1"/>
</dbReference>
<name>A0ABT8BZK2_9VIBR</name>
<dbReference type="InterPro" id="IPR051057">
    <property type="entry name" value="PI-PLC_domain"/>
</dbReference>
<organism evidence="1 2">
    <name type="scientific">Vibrio ostreicida</name>
    <dbReference type="NCBI Taxonomy" id="526588"/>
    <lineage>
        <taxon>Bacteria</taxon>
        <taxon>Pseudomonadati</taxon>
        <taxon>Pseudomonadota</taxon>
        <taxon>Gammaproteobacteria</taxon>
        <taxon>Vibrionales</taxon>
        <taxon>Vibrionaceae</taxon>
        <taxon>Vibrio</taxon>
    </lineage>
</organism>
<reference evidence="2" key="1">
    <citation type="journal article" date="2019" name="Int. J. Syst. Evol. Microbiol.">
        <title>The Global Catalogue of Microorganisms (GCM) 10K type strain sequencing project: providing services to taxonomists for standard genome sequencing and annotation.</title>
        <authorList>
            <consortium name="The Broad Institute Genomics Platform"/>
            <consortium name="The Broad Institute Genome Sequencing Center for Infectious Disease"/>
            <person name="Wu L."/>
            <person name="Ma J."/>
        </authorList>
    </citation>
    <scope>NUCLEOTIDE SEQUENCE [LARGE SCALE GENOMIC DNA]</scope>
    <source>
        <strain evidence="2">CECT 7398</strain>
    </source>
</reference>
<gene>
    <name evidence="1" type="ORF">QWZ16_21275</name>
</gene>
<dbReference type="PANTHER" id="PTHR13593">
    <property type="match status" value="1"/>
</dbReference>
<dbReference type="InterPro" id="IPR017946">
    <property type="entry name" value="PLC-like_Pdiesterase_TIM-brl"/>
</dbReference>
<evidence type="ECO:0000313" key="2">
    <source>
        <dbReference type="Proteomes" id="UP001238540"/>
    </source>
</evidence>
<keyword evidence="2" id="KW-1185">Reference proteome</keyword>
<dbReference type="EMBL" id="JAUFQC010000027">
    <property type="protein sequence ID" value="MDN3612129.1"/>
    <property type="molecule type" value="Genomic_DNA"/>
</dbReference>
<dbReference type="PROSITE" id="PS50007">
    <property type="entry name" value="PIPLC_X_DOMAIN"/>
    <property type="match status" value="1"/>
</dbReference>
<dbReference type="SUPFAM" id="SSF51695">
    <property type="entry name" value="PLC-like phosphodiesterases"/>
    <property type="match status" value="1"/>
</dbReference>
<dbReference type="Proteomes" id="UP001238540">
    <property type="component" value="Unassembled WGS sequence"/>
</dbReference>
<proteinExistence type="predicted"/>
<evidence type="ECO:0000313" key="1">
    <source>
        <dbReference type="EMBL" id="MDN3612129.1"/>
    </source>
</evidence>
<protein>
    <recommendedName>
        <fullName evidence="3">Phosphatidylinositol diacylglycerol-lyase</fullName>
    </recommendedName>
</protein>
<comment type="caution">
    <text evidence="1">The sequence shown here is derived from an EMBL/GenBank/DDBJ whole genome shotgun (WGS) entry which is preliminary data.</text>
</comment>
<sequence length="414" mass="47445">MTMPKHVAVDNLKEAKRIYGENLTRIDQVTNMNTGFKGWRFLNRPNAVNITKLDKWINEMMQTKKGVMQNRPLAAFTLPGAHDAMTYAYRGSVFSRNIATFIYGGTKTQTLTLVAQFKMGIRFFDIRVHADKEGHLYGEHGGIKFTHVDARQEIRRLFILAKCKNEPIVIKFKHNKEAYPILKQIASDFSPHIMNTRDYWHKPVSQCIKKGKVICLFHKKKSRNWKHKVGLKSFKQYEDEKSWFGSYSKHKMGGFSNTHFLKKHAKYVNKNIDSSPTLKEERLKVISLNIPCVSTNAGRLALDTATGLGVLSARVAMPLDDPSRWIKWVGLYKSVKDIENEPDVKRINKALVKKMTALVDSWYTALYDINYGHRNAMALADKVTGMVSGVVGMDFVGDKRQLVLELIELNNRDF</sequence>
<dbReference type="Gene3D" id="3.20.20.190">
    <property type="entry name" value="Phosphatidylinositol (PI) phosphodiesterase"/>
    <property type="match status" value="1"/>
</dbReference>
<dbReference type="RefSeq" id="WP_076588184.1">
    <property type="nucleotide sequence ID" value="NZ_JABEYA020000003.1"/>
</dbReference>
<accession>A0ABT8BZK2</accession>
<evidence type="ECO:0008006" key="3">
    <source>
        <dbReference type="Google" id="ProtNLM"/>
    </source>
</evidence>